<name>A0A383ALM7_9ZZZZ</name>
<evidence type="ECO:0000313" key="1">
    <source>
        <dbReference type="EMBL" id="SVE08439.1"/>
    </source>
</evidence>
<feature type="non-terminal residue" evidence="1">
    <location>
        <position position="110"/>
    </location>
</feature>
<reference evidence="1" key="1">
    <citation type="submission" date="2018-05" db="EMBL/GenBank/DDBJ databases">
        <authorList>
            <person name="Lanie J.A."/>
            <person name="Ng W.-L."/>
            <person name="Kazmierczak K.M."/>
            <person name="Andrzejewski T.M."/>
            <person name="Davidsen T.M."/>
            <person name="Wayne K.J."/>
            <person name="Tettelin H."/>
            <person name="Glass J.I."/>
            <person name="Rusch D."/>
            <person name="Podicherti R."/>
            <person name="Tsui H.-C.T."/>
            <person name="Winkler M.E."/>
        </authorList>
    </citation>
    <scope>NUCLEOTIDE SEQUENCE</scope>
</reference>
<accession>A0A383ALM7</accession>
<dbReference type="AlphaFoldDB" id="A0A383ALM7"/>
<protein>
    <submittedName>
        <fullName evidence="1">Uncharacterized protein</fullName>
    </submittedName>
</protein>
<organism evidence="1">
    <name type="scientific">marine metagenome</name>
    <dbReference type="NCBI Taxonomy" id="408172"/>
    <lineage>
        <taxon>unclassified sequences</taxon>
        <taxon>metagenomes</taxon>
        <taxon>ecological metagenomes</taxon>
    </lineage>
</organism>
<dbReference type="EMBL" id="UINC01193026">
    <property type="protein sequence ID" value="SVE08439.1"/>
    <property type="molecule type" value="Genomic_DNA"/>
</dbReference>
<gene>
    <name evidence="1" type="ORF">METZ01_LOCUS461293</name>
</gene>
<sequence>MKLSVKFFLSLFVFFSLIYIGLFSSSINIPNYFSEKENNSIKKIISLKPKNINDKQALVELGANTMDDFTFFDVLDDPEMKKYIGLNGSVVEESKGNNHNLKKSDPIEVL</sequence>
<proteinExistence type="predicted"/>